<keyword evidence="8" id="KW-0444">Lipid biosynthesis</keyword>
<dbReference type="GO" id="GO:0032049">
    <property type="term" value="P:cardiolipin biosynthetic process"/>
    <property type="evidence" value="ECO:0007669"/>
    <property type="project" value="InterPro"/>
</dbReference>
<dbReference type="PANTHER" id="PTHR13619">
    <property type="entry name" value="PHOSPHATIDATE CYTIDYLYLTRANSFERASE, MITOCHONDRIAL"/>
    <property type="match status" value="1"/>
</dbReference>
<evidence type="ECO:0000256" key="2">
    <source>
        <dbReference type="ARBA" id="ARBA00004443"/>
    </source>
</evidence>
<evidence type="ECO:0000256" key="11">
    <source>
        <dbReference type="ARBA" id="ARBA00022792"/>
    </source>
</evidence>
<evidence type="ECO:0000256" key="12">
    <source>
        <dbReference type="ARBA" id="ARBA00022842"/>
    </source>
</evidence>
<evidence type="ECO:0000256" key="5">
    <source>
        <dbReference type="ARBA" id="ARBA00005458"/>
    </source>
</evidence>
<dbReference type="GO" id="GO:0016024">
    <property type="term" value="P:CDP-diacylglycerol biosynthetic process"/>
    <property type="evidence" value="ECO:0007669"/>
    <property type="project" value="UniProtKB-UniPathway"/>
</dbReference>
<evidence type="ECO:0000256" key="6">
    <source>
        <dbReference type="ARBA" id="ARBA00012487"/>
    </source>
</evidence>
<dbReference type="EMBL" id="CP044421">
    <property type="protein sequence ID" value="QOY42957.1"/>
    <property type="molecule type" value="Genomic_DNA"/>
</dbReference>
<dbReference type="Proteomes" id="UP000593906">
    <property type="component" value="Chromosome 2"/>
</dbReference>
<dbReference type="GO" id="GO:0004605">
    <property type="term" value="F:phosphatidate cytidylyltransferase activity"/>
    <property type="evidence" value="ECO:0007669"/>
    <property type="project" value="UniProtKB-EC"/>
</dbReference>
<evidence type="ECO:0000256" key="3">
    <source>
        <dbReference type="ARBA" id="ARBA00005119"/>
    </source>
</evidence>
<evidence type="ECO:0000256" key="7">
    <source>
        <dbReference type="ARBA" id="ARBA00018337"/>
    </source>
</evidence>
<evidence type="ECO:0000256" key="16">
    <source>
        <dbReference type="ARBA" id="ARBA00023209"/>
    </source>
</evidence>
<accession>A0A7S7RH40</accession>
<evidence type="ECO:0000256" key="1">
    <source>
        <dbReference type="ARBA" id="ARBA00001946"/>
    </source>
</evidence>
<gene>
    <name evidence="19" type="ORF">CPATCC_000648</name>
</gene>
<comment type="subcellular location">
    <subcellularLocation>
        <location evidence="2">Mitochondrion inner membrane</location>
        <topology evidence="2">Peripheral membrane protein</topology>
        <orientation evidence="2">Matrix side</orientation>
    </subcellularLocation>
</comment>
<dbReference type="AlphaFoldDB" id="A0A7S7RH40"/>
<evidence type="ECO:0000256" key="13">
    <source>
        <dbReference type="ARBA" id="ARBA00023098"/>
    </source>
</evidence>
<reference evidence="19 20" key="1">
    <citation type="submission" date="2019-09" db="EMBL/GenBank/DDBJ databases">
        <title>Consistent, comparative and evidence-based genome assembly and annotation for Cryptosporidium parvum, C. hominis and C. tyzzeri.</title>
        <authorList>
            <person name="Baptista R.P."/>
            <person name="Li Y."/>
            <person name="Sateriale A."/>
            <person name="Ansell B."/>
            <person name="Jex A."/>
            <person name="Sanders M."/>
            <person name="Brooks K."/>
            <person name="Tracey A."/>
            <person name="Berriman M."/>
            <person name="Striepen B."/>
            <person name="Cotton J.A."/>
            <person name="Kissinger J.C."/>
        </authorList>
    </citation>
    <scope>NUCLEOTIDE SEQUENCE [LARGE SCALE GENOMIC DNA]</scope>
    <source>
        <strain evidence="19 20">IOWA-ATCC</strain>
    </source>
</reference>
<comment type="cofactor">
    <cofactor evidence="1">
        <name>Mg(2+)</name>
        <dbReference type="ChEBI" id="CHEBI:18420"/>
    </cofactor>
</comment>
<evidence type="ECO:0000256" key="4">
    <source>
        <dbReference type="ARBA" id="ARBA00005189"/>
    </source>
</evidence>
<keyword evidence="13" id="KW-0443">Lipid metabolism</keyword>
<keyword evidence="15" id="KW-0472">Membrane</keyword>
<dbReference type="EC" id="2.7.7.41" evidence="6"/>
<evidence type="ECO:0000256" key="9">
    <source>
        <dbReference type="ARBA" id="ARBA00022679"/>
    </source>
</evidence>
<evidence type="ECO:0000256" key="15">
    <source>
        <dbReference type="ARBA" id="ARBA00023136"/>
    </source>
</evidence>
<evidence type="ECO:0000256" key="14">
    <source>
        <dbReference type="ARBA" id="ARBA00023128"/>
    </source>
</evidence>
<sequence length="403" mass="47132">MRKIAIFNPSRFFDLENTVSVFKYGSTIRSNVAFNTRMHDFIVVIDGGLEKAIKWHQMMMTDYPYHYSRISIFGPKYISKFQRFSKLCPIFYNSCVIANEKKVIKYGVISKDDLANALTNWTSPFVLNRFQKMIFPVGVIDTYLQSLILQCDAQTARLFLLSLCEDDIFDRIECDHNLENSSINFKNQERKVSLLEFLRKIVNSSYAGDIRFLFNDNSIKLSENELYDSLPFLTARYLPFIINYFQNNKSGFAIEGANLSTLNELYKLAKSITDRMAFNLMKNPMSGMNSEFCVSEDWNLFIKLFFNEKITLKLPNEFKSRASRIAARKRLLKLLPINILFSKYIYSLHHSALPWSPNVIDETIRRYNFKCSLLSVLKNILSNFGRITFYIKYKLNQTVKHLD</sequence>
<name>A0A7S7RH40_CRYPV</name>
<comment type="similarity">
    <text evidence="5">Belongs to the TAM41 family.</text>
</comment>
<dbReference type="VEuPathDB" id="CryptoDB:CPATCC_0028050"/>
<keyword evidence="17" id="KW-1208">Phospholipid metabolism</keyword>
<protein>
    <recommendedName>
        <fullName evidence="7">Phosphatidate cytidylyltransferase, mitochondrial</fullName>
        <ecNumber evidence="6">2.7.7.41</ecNumber>
    </recommendedName>
    <alternativeName>
        <fullName evidence="18">CDP-diacylglycerol synthase</fullName>
    </alternativeName>
</protein>
<dbReference type="Pfam" id="PF09139">
    <property type="entry name" value="Tam41_Mmp37"/>
    <property type="match status" value="1"/>
</dbReference>
<evidence type="ECO:0000313" key="20">
    <source>
        <dbReference type="Proteomes" id="UP000593906"/>
    </source>
</evidence>
<keyword evidence="9" id="KW-0808">Transferase</keyword>
<dbReference type="PANTHER" id="PTHR13619:SF0">
    <property type="entry name" value="PHOSPHATIDATE CYTIDYLYLTRANSFERASE, MITOCHONDRIAL"/>
    <property type="match status" value="1"/>
</dbReference>
<proteinExistence type="inferred from homology"/>
<keyword evidence="10" id="KW-0548">Nucleotidyltransferase</keyword>
<comment type="pathway">
    <text evidence="4">Lipid metabolism.</text>
</comment>
<evidence type="ECO:0000256" key="18">
    <source>
        <dbReference type="ARBA" id="ARBA00029893"/>
    </source>
</evidence>
<comment type="pathway">
    <text evidence="3">Phospholipid metabolism; CDP-diacylglycerol biosynthesis; CDP-diacylglycerol from sn-glycerol 3-phosphate: step 3/3.</text>
</comment>
<evidence type="ECO:0000256" key="10">
    <source>
        <dbReference type="ARBA" id="ARBA00022695"/>
    </source>
</evidence>
<keyword evidence="16" id="KW-0594">Phospholipid biosynthesis</keyword>
<dbReference type="GO" id="GO:0005743">
    <property type="term" value="C:mitochondrial inner membrane"/>
    <property type="evidence" value="ECO:0007669"/>
    <property type="project" value="UniProtKB-SubCell"/>
</dbReference>
<dbReference type="UniPathway" id="UPA00557">
    <property type="reaction ID" value="UER00614"/>
</dbReference>
<keyword evidence="12" id="KW-0460">Magnesium</keyword>
<keyword evidence="11" id="KW-0999">Mitochondrion inner membrane</keyword>
<evidence type="ECO:0000256" key="17">
    <source>
        <dbReference type="ARBA" id="ARBA00023264"/>
    </source>
</evidence>
<keyword evidence="14" id="KW-0496">Mitochondrion</keyword>
<dbReference type="InterPro" id="IPR015222">
    <property type="entry name" value="Tam41"/>
</dbReference>
<evidence type="ECO:0000313" key="19">
    <source>
        <dbReference type="EMBL" id="QOY42957.1"/>
    </source>
</evidence>
<evidence type="ECO:0000256" key="8">
    <source>
        <dbReference type="ARBA" id="ARBA00022516"/>
    </source>
</evidence>
<organism evidence="19 20">
    <name type="scientific">Cryptosporidium parvum</name>
    <dbReference type="NCBI Taxonomy" id="5807"/>
    <lineage>
        <taxon>Eukaryota</taxon>
        <taxon>Sar</taxon>
        <taxon>Alveolata</taxon>
        <taxon>Apicomplexa</taxon>
        <taxon>Conoidasida</taxon>
        <taxon>Coccidia</taxon>
        <taxon>Eucoccidiorida</taxon>
        <taxon>Eimeriorina</taxon>
        <taxon>Cryptosporidiidae</taxon>
        <taxon>Cryptosporidium</taxon>
    </lineage>
</organism>